<dbReference type="InterPro" id="IPR005094">
    <property type="entry name" value="Endonuclease_MobA/VirD2"/>
</dbReference>
<evidence type="ECO:0000313" key="5">
    <source>
        <dbReference type="EMBL" id="OYQ37960.1"/>
    </source>
</evidence>
<dbReference type="Pfam" id="PF03432">
    <property type="entry name" value="Relaxase"/>
    <property type="match status" value="1"/>
</dbReference>
<dbReference type="InterPro" id="IPR054462">
    <property type="entry name" value="TraI_M"/>
</dbReference>
<feature type="domain" description="TraI-like middle" evidence="4">
    <location>
        <begin position="170"/>
        <end position="247"/>
    </location>
</feature>
<feature type="coiled-coil region" evidence="1">
    <location>
        <begin position="318"/>
        <end position="347"/>
    </location>
</feature>
<feature type="region of interest" description="Disordered" evidence="2">
    <location>
        <begin position="580"/>
        <end position="636"/>
    </location>
</feature>
<evidence type="ECO:0000259" key="3">
    <source>
        <dbReference type="Pfam" id="PF03432"/>
    </source>
</evidence>
<evidence type="ECO:0000313" key="6">
    <source>
        <dbReference type="Proteomes" id="UP000216998"/>
    </source>
</evidence>
<evidence type="ECO:0000256" key="2">
    <source>
        <dbReference type="SAM" id="MobiDB-lite"/>
    </source>
</evidence>
<accession>A0A255ZBI2</accession>
<feature type="compositionally biased region" description="Basic and acidic residues" evidence="2">
    <location>
        <begin position="609"/>
        <end position="629"/>
    </location>
</feature>
<feature type="compositionally biased region" description="Basic and acidic residues" evidence="2">
    <location>
        <begin position="580"/>
        <end position="602"/>
    </location>
</feature>
<dbReference type="RefSeq" id="WP_094452496.1">
    <property type="nucleotide sequence ID" value="NZ_NOXU01000005.1"/>
</dbReference>
<feature type="domain" description="MobA/VirD2-like nuclease" evidence="3">
    <location>
        <begin position="17"/>
        <end position="139"/>
    </location>
</feature>
<evidence type="ECO:0000259" key="4">
    <source>
        <dbReference type="Pfam" id="PF22863"/>
    </source>
</evidence>
<dbReference type="AlphaFoldDB" id="A0A255ZBI2"/>
<dbReference type="Pfam" id="PF22863">
    <property type="entry name" value="TraI_middle"/>
    <property type="match status" value="1"/>
</dbReference>
<dbReference type="Proteomes" id="UP000216998">
    <property type="component" value="Unassembled WGS sequence"/>
</dbReference>
<feature type="compositionally biased region" description="Pro residues" evidence="2">
    <location>
        <begin position="447"/>
        <end position="456"/>
    </location>
</feature>
<proteinExistence type="predicted"/>
<dbReference type="EMBL" id="NOXU01000005">
    <property type="protein sequence ID" value="OYQ37960.1"/>
    <property type="molecule type" value="Genomic_DNA"/>
</dbReference>
<keyword evidence="6" id="KW-1185">Reference proteome</keyword>
<reference evidence="5 6" key="1">
    <citation type="submission" date="2017-07" db="EMBL/GenBank/DDBJ databases">
        <title>Niveispirillum cyanobacteriorum sp. nov., isolated from cyanobacterial aggregates in a eutrophic lake.</title>
        <authorList>
            <person name="Cai H."/>
        </authorList>
    </citation>
    <scope>NUCLEOTIDE SEQUENCE [LARGE SCALE GENOMIC DNA]</scope>
    <source>
        <strain evidence="6">TH1-14</strain>
    </source>
</reference>
<sequence>MISGVSHGNGFKGAVAYVTDKEDARVLDLRGVFSERTAATEMRAVAAQSERVQKPVYHRWFRVAEGENLTDAQWLSVVDKAEQALGLDGHQRVVVQHGDDHVHVVWNRVNPETYKAQKVSHDFAKCEQVCRQAEIDYGLQAVPGHHSWKQAGAEQAPAARQATTGEQWNEDRTGREPFARIVADVAAEAFKTAKSWDDLADRLQRGGLTLQPYRQGLVVTDGSERAAVSAVTGNEWTRGKLEKRFGQTWADYQAGQDRPGQAGQRDPQPTASVRSRPDNQAREDAAWMREQYERFRAEWLRQTRQSRQAEVTSQSAAAWSLERSIRAKEAEARRQEAQRRKALARAVAGRFGGSMLYGMIDSRYERRRREDYAKAAARWQQTKAQIQAIPRHQAPDFRTWLKSQATLGNVVASRHLQRMDGLAIAPTPAQQARPVPFQQAAQAARPPASPARPMDPAPAAERPTDGAIEAEWKALVAERTADLRQQAQKRLAVVEKEWSAADRYSDEVKRQQPREPEGMARFVPGATARYEAARQSWHEAAAAAEKARRDALHEVNQLKEFLGEGYVSKDAETVHMRARKDVAAQRPDLAQRMEQIHERQKAEQMQAIEQRRQEALERFQQKRDQERGQGPKGWSR</sequence>
<keyword evidence="1" id="KW-0175">Coiled coil</keyword>
<comment type="caution">
    <text evidence="5">The sequence shown here is derived from an EMBL/GenBank/DDBJ whole genome shotgun (WGS) entry which is preliminary data.</text>
</comment>
<feature type="region of interest" description="Disordered" evidence="2">
    <location>
        <begin position="254"/>
        <end position="282"/>
    </location>
</feature>
<gene>
    <name evidence="5" type="ORF">CHU95_00095</name>
</gene>
<evidence type="ECO:0000256" key="1">
    <source>
        <dbReference type="SAM" id="Coils"/>
    </source>
</evidence>
<protein>
    <recommendedName>
        <fullName evidence="7">Relaxase</fullName>
    </recommendedName>
</protein>
<dbReference type="OrthoDB" id="7285148at2"/>
<organism evidence="5 6">
    <name type="scientific">Niveispirillum lacus</name>
    <dbReference type="NCBI Taxonomy" id="1981099"/>
    <lineage>
        <taxon>Bacteria</taxon>
        <taxon>Pseudomonadati</taxon>
        <taxon>Pseudomonadota</taxon>
        <taxon>Alphaproteobacteria</taxon>
        <taxon>Rhodospirillales</taxon>
        <taxon>Azospirillaceae</taxon>
        <taxon>Niveispirillum</taxon>
    </lineage>
</organism>
<feature type="region of interest" description="Disordered" evidence="2">
    <location>
        <begin position="438"/>
        <end position="464"/>
    </location>
</feature>
<name>A0A255ZBI2_9PROT</name>
<evidence type="ECO:0008006" key="7">
    <source>
        <dbReference type="Google" id="ProtNLM"/>
    </source>
</evidence>